<dbReference type="AlphaFoldDB" id="Q7MSB2"/>
<dbReference type="Gene3D" id="2.30.30.760">
    <property type="match status" value="1"/>
</dbReference>
<dbReference type="STRING" id="273121.WS0610"/>
<protein>
    <recommendedName>
        <fullName evidence="1">Flagella basal body P-ring formation protein FlgA SAF domain-containing protein</fullName>
    </recommendedName>
</protein>
<dbReference type="Proteomes" id="UP000000422">
    <property type="component" value="Chromosome"/>
</dbReference>
<dbReference type="InterPro" id="IPR039246">
    <property type="entry name" value="Flagellar_FlgA"/>
</dbReference>
<name>Q7MSB2_WOLSU</name>
<accession>Q7MSB2</accession>
<keyword evidence="3" id="KW-1185">Reference proteome</keyword>
<feature type="domain" description="Flagella basal body P-ring formation protein FlgA SAF" evidence="1">
    <location>
        <begin position="198"/>
        <end position="315"/>
    </location>
</feature>
<sequence>MTRFPPLARILFEIFDEKGGAWMFGIRMILLSLLALPLLGDSLKLESRYSFKQSTLYSHDFFPSVPTFPVLEISRDLSLYKVRSSEIVKEFEKHGIKVEAKTPIIEFVKSSSGNFSELEERVGELFVKEHSKNQILVRGVQVSPTTSVELGGWRLLEIDFDSKLLKRSTGTFSAYFSDAAGNKRKSFFRYEIDATLEAIFTKETLKGGDVLDSGSVEIKRIPFERITSEWMRKDQVGKVSVKSYTSPETLLTQDRIIPKIVVRRGDVIRVRIQEGAVSLEFSATAQQEGAVGSKIRVRNEKNKKSYDVKIIDPMTAIIE</sequence>
<dbReference type="eggNOG" id="COG1261">
    <property type="taxonomic scope" value="Bacteria"/>
</dbReference>
<dbReference type="PANTHER" id="PTHR36307:SF1">
    <property type="entry name" value="FLAGELLA BASAL BODY P-RING FORMATION PROTEIN FLGA"/>
    <property type="match status" value="1"/>
</dbReference>
<organism evidence="3">
    <name type="scientific">Wolinella succinogenes (strain ATCC 29543 / DSM 1740 / CCUG 13145 / JCM 31913 / LMG 7466 / NCTC 11488 / FDC 602W)</name>
    <name type="common">Vibrio succinogenes</name>
    <dbReference type="NCBI Taxonomy" id="273121"/>
    <lineage>
        <taxon>Bacteria</taxon>
        <taxon>Pseudomonadati</taxon>
        <taxon>Campylobacterota</taxon>
        <taxon>Epsilonproteobacteria</taxon>
        <taxon>Campylobacterales</taxon>
        <taxon>Helicobacteraceae</taxon>
        <taxon>Wolinella</taxon>
    </lineage>
</organism>
<evidence type="ECO:0000259" key="1">
    <source>
        <dbReference type="Pfam" id="PF13144"/>
    </source>
</evidence>
<dbReference type="HOGENOM" id="CLU_917554_0_0_7"/>
<gene>
    <name evidence="2" type="ordered locus">WS0610</name>
</gene>
<dbReference type="EMBL" id="BX571658">
    <property type="protein sequence ID" value="CAE09741.1"/>
    <property type="molecule type" value="Genomic_DNA"/>
</dbReference>
<evidence type="ECO:0000313" key="3">
    <source>
        <dbReference type="Proteomes" id="UP000000422"/>
    </source>
</evidence>
<dbReference type="InterPro" id="IPR017585">
    <property type="entry name" value="SAF_FlgA"/>
</dbReference>
<reference evidence="2 3" key="1">
    <citation type="journal article" date="2003" name="Proc. Natl. Acad. Sci. U.S.A.">
        <title>Complete genome sequence and analysis of Wolinella succinogenes.</title>
        <authorList>
            <person name="Baar C."/>
            <person name="Eppinger M."/>
            <person name="Raddatz G."/>
            <person name="Simon JM."/>
            <person name="Lanz C."/>
            <person name="Klimmek O."/>
            <person name="Nandakumar R."/>
            <person name="Gross R."/>
            <person name="Rosinus A."/>
            <person name="Keller H."/>
            <person name="Jagtap P."/>
            <person name="Linke B."/>
            <person name="Meyer F."/>
            <person name="Lederer H."/>
            <person name="Schuster S.C."/>
        </authorList>
    </citation>
    <scope>NUCLEOTIDE SEQUENCE [LARGE SCALE GENOMIC DNA]</scope>
    <source>
        <strain evidence="3">ATCC 29543 / DSM 1740 / CCUG 13145 / JCM 31913 / LMG 7466 / NCTC 11488 / FDC 602W</strain>
    </source>
</reference>
<proteinExistence type="predicted"/>
<dbReference type="KEGG" id="wsu:WS0610"/>
<dbReference type="NCBIfam" id="TIGR03170">
    <property type="entry name" value="flgA_cterm"/>
    <property type="match status" value="1"/>
</dbReference>
<dbReference type="GO" id="GO:0044780">
    <property type="term" value="P:bacterial-type flagellum assembly"/>
    <property type="evidence" value="ECO:0007669"/>
    <property type="project" value="InterPro"/>
</dbReference>
<dbReference type="PANTHER" id="PTHR36307">
    <property type="entry name" value="FLAGELLA BASAL BODY P-RING FORMATION PROTEIN FLGA"/>
    <property type="match status" value="1"/>
</dbReference>
<dbReference type="Pfam" id="PF13144">
    <property type="entry name" value="ChapFlgA"/>
    <property type="match status" value="1"/>
</dbReference>
<evidence type="ECO:0000313" key="2">
    <source>
        <dbReference type="EMBL" id="CAE09741.1"/>
    </source>
</evidence>